<dbReference type="SUPFAM" id="SSF53474">
    <property type="entry name" value="alpha/beta-Hydrolases"/>
    <property type="match status" value="1"/>
</dbReference>
<gene>
    <name evidence="2" type="ORF">A5642_24370</name>
</gene>
<evidence type="ECO:0000313" key="3">
    <source>
        <dbReference type="Proteomes" id="UP000093962"/>
    </source>
</evidence>
<protein>
    <submittedName>
        <fullName evidence="2">Alpha/beta hydrolase</fullName>
    </submittedName>
</protein>
<dbReference type="GO" id="GO:0047372">
    <property type="term" value="F:monoacylglycerol lipase activity"/>
    <property type="evidence" value="ECO:0007669"/>
    <property type="project" value="TreeGrafter"/>
</dbReference>
<accession>A0A1A0MJP4</accession>
<proteinExistence type="predicted"/>
<dbReference type="AlphaFoldDB" id="A0A1A0MJP4"/>
<dbReference type="Proteomes" id="UP000093962">
    <property type="component" value="Unassembled WGS sequence"/>
</dbReference>
<organism evidence="2 3">
    <name type="scientific">Mycolicibacterium mucogenicum</name>
    <name type="common">Mycobacterium mucogenicum</name>
    <dbReference type="NCBI Taxonomy" id="56689"/>
    <lineage>
        <taxon>Bacteria</taxon>
        <taxon>Bacillati</taxon>
        <taxon>Actinomycetota</taxon>
        <taxon>Actinomycetes</taxon>
        <taxon>Mycobacteriales</taxon>
        <taxon>Mycobacteriaceae</taxon>
        <taxon>Mycolicibacterium</taxon>
    </lineage>
</organism>
<dbReference type="InterPro" id="IPR000073">
    <property type="entry name" value="AB_hydrolase_1"/>
</dbReference>
<comment type="caution">
    <text evidence="2">The sequence shown here is derived from an EMBL/GenBank/DDBJ whole genome shotgun (WGS) entry which is preliminary data.</text>
</comment>
<dbReference type="Pfam" id="PF12697">
    <property type="entry name" value="Abhydrolase_6"/>
    <property type="match status" value="1"/>
</dbReference>
<name>A0A1A0MJP4_MYCMU</name>
<dbReference type="PANTHER" id="PTHR43798:SF5">
    <property type="entry name" value="MONOACYLGLYCEROL LIPASE ABHD6"/>
    <property type="match status" value="1"/>
</dbReference>
<sequence>MTVVLVHGNPETDAIWGPLVDELGRDDVVRLSPPGFGAPLPDDFSATYLAYRDWLEAELEALGEPVDLVGHDWGGGHVLTAVMHRPELVRSWVTDVVGILDPDYVWHDLAQVWQTPGEGEQLVETMLGGSVEDRAAQMVALGMPLDVATALAAAQGPEMGRAILALYRSARQPAMAEAGRDLEKLRARPGLALLATDDPYIGSDEIRYRAAERAGARTTVLDGLGHWWMLQDPARGAAALTEFWATLD</sequence>
<reference evidence="2 3" key="1">
    <citation type="submission" date="2016-06" db="EMBL/GenBank/DDBJ databases">
        <authorList>
            <person name="Kjaerup R.B."/>
            <person name="Dalgaard T.S."/>
            <person name="Juul-Madsen H.R."/>
        </authorList>
    </citation>
    <scope>NUCLEOTIDE SEQUENCE [LARGE SCALE GENOMIC DNA]</scope>
    <source>
        <strain evidence="2 3">1199456.5</strain>
    </source>
</reference>
<dbReference type="RefSeq" id="WP_061004643.1">
    <property type="nucleotide sequence ID" value="NZ_LSKA01000352.1"/>
</dbReference>
<keyword evidence="2" id="KW-0378">Hydrolase</keyword>
<dbReference type="Gene3D" id="3.40.50.1820">
    <property type="entry name" value="alpha/beta hydrolase"/>
    <property type="match status" value="1"/>
</dbReference>
<evidence type="ECO:0000313" key="2">
    <source>
        <dbReference type="EMBL" id="OBA85281.1"/>
    </source>
</evidence>
<dbReference type="InterPro" id="IPR029058">
    <property type="entry name" value="AB_hydrolase_fold"/>
</dbReference>
<dbReference type="GO" id="GO:0046464">
    <property type="term" value="P:acylglycerol catabolic process"/>
    <property type="evidence" value="ECO:0007669"/>
    <property type="project" value="TreeGrafter"/>
</dbReference>
<dbReference type="GO" id="GO:0016020">
    <property type="term" value="C:membrane"/>
    <property type="evidence" value="ECO:0007669"/>
    <property type="project" value="TreeGrafter"/>
</dbReference>
<dbReference type="EMBL" id="LZSF01000181">
    <property type="protein sequence ID" value="OBA85281.1"/>
    <property type="molecule type" value="Genomic_DNA"/>
</dbReference>
<dbReference type="InterPro" id="IPR050266">
    <property type="entry name" value="AB_hydrolase_sf"/>
</dbReference>
<evidence type="ECO:0000259" key="1">
    <source>
        <dbReference type="Pfam" id="PF12697"/>
    </source>
</evidence>
<feature type="domain" description="AB hydrolase-1" evidence="1">
    <location>
        <begin position="3"/>
        <end position="238"/>
    </location>
</feature>
<dbReference type="PANTHER" id="PTHR43798">
    <property type="entry name" value="MONOACYLGLYCEROL LIPASE"/>
    <property type="match status" value="1"/>
</dbReference>
<dbReference type="OrthoDB" id="4540226at2"/>